<evidence type="ECO:0000313" key="2">
    <source>
        <dbReference type="Proteomes" id="UP000607653"/>
    </source>
</evidence>
<dbReference type="AlphaFoldDB" id="A0A822XHH3"/>
<dbReference type="Proteomes" id="UP000607653">
    <property type="component" value="Unassembled WGS sequence"/>
</dbReference>
<evidence type="ECO:0000313" key="1">
    <source>
        <dbReference type="EMBL" id="DAD19412.1"/>
    </source>
</evidence>
<dbReference type="EMBL" id="DUZY01000001">
    <property type="protein sequence ID" value="DAD19412.1"/>
    <property type="molecule type" value="Genomic_DNA"/>
</dbReference>
<gene>
    <name evidence="1" type="ORF">HUJ06_020875</name>
</gene>
<keyword evidence="2" id="KW-1185">Reference proteome</keyword>
<accession>A0A822XHH3</accession>
<name>A0A822XHH3_NELNU</name>
<proteinExistence type="predicted"/>
<organism evidence="1 2">
    <name type="scientific">Nelumbo nucifera</name>
    <name type="common">Sacred lotus</name>
    <dbReference type="NCBI Taxonomy" id="4432"/>
    <lineage>
        <taxon>Eukaryota</taxon>
        <taxon>Viridiplantae</taxon>
        <taxon>Streptophyta</taxon>
        <taxon>Embryophyta</taxon>
        <taxon>Tracheophyta</taxon>
        <taxon>Spermatophyta</taxon>
        <taxon>Magnoliopsida</taxon>
        <taxon>Proteales</taxon>
        <taxon>Nelumbonaceae</taxon>
        <taxon>Nelumbo</taxon>
    </lineage>
</organism>
<sequence length="134" mass="14774">MLLRVIQSKSLHPWFSVLSLNTIIQSSLTNSICSSERIRISQLPGSSSCRFPVQKDGTVELLGSFIQSSTASMHAKSSDQNINIFPTAVIGNCYLVGFQMTGENIKGRIVSTSLMLNRENHLLSTVMALNDEHF</sequence>
<reference evidence="1 2" key="1">
    <citation type="journal article" date="2020" name="Mol. Biol. Evol.">
        <title>Distinct Expression and Methylation Patterns for Genes with Different Fates following a Single Whole-Genome Duplication in Flowering Plants.</title>
        <authorList>
            <person name="Shi T."/>
            <person name="Rahmani R.S."/>
            <person name="Gugger P.F."/>
            <person name="Wang M."/>
            <person name="Li H."/>
            <person name="Zhang Y."/>
            <person name="Li Z."/>
            <person name="Wang Q."/>
            <person name="Van de Peer Y."/>
            <person name="Marchal K."/>
            <person name="Chen J."/>
        </authorList>
    </citation>
    <scope>NUCLEOTIDE SEQUENCE [LARGE SCALE GENOMIC DNA]</scope>
    <source>
        <tissue evidence="1">Leaf</tissue>
    </source>
</reference>
<comment type="caution">
    <text evidence="1">The sequence shown here is derived from an EMBL/GenBank/DDBJ whole genome shotgun (WGS) entry which is preliminary data.</text>
</comment>
<protein>
    <submittedName>
        <fullName evidence="1">Uncharacterized protein</fullName>
    </submittedName>
</protein>